<organism evidence="2 3">
    <name type="scientific">Alteripontixanthobacter maritimus</name>
    <dbReference type="NCBI Taxonomy" id="2161824"/>
    <lineage>
        <taxon>Bacteria</taxon>
        <taxon>Pseudomonadati</taxon>
        <taxon>Pseudomonadota</taxon>
        <taxon>Alphaproteobacteria</taxon>
        <taxon>Sphingomonadales</taxon>
        <taxon>Erythrobacteraceae</taxon>
        <taxon>Alteripontixanthobacter</taxon>
    </lineage>
</organism>
<feature type="region of interest" description="Disordered" evidence="1">
    <location>
        <begin position="382"/>
        <end position="454"/>
    </location>
</feature>
<feature type="compositionally biased region" description="Basic and acidic residues" evidence="1">
    <location>
        <begin position="431"/>
        <end position="454"/>
    </location>
</feature>
<reference evidence="2 3" key="1">
    <citation type="submission" date="2018-04" db="EMBL/GenBank/DDBJ databases">
        <title>Altererythrobacter sp. HME9302 genome sequencing and assembly.</title>
        <authorList>
            <person name="Kang H."/>
            <person name="Kim H."/>
            <person name="Joh K."/>
        </authorList>
    </citation>
    <scope>NUCLEOTIDE SEQUENCE [LARGE SCALE GENOMIC DNA]</scope>
    <source>
        <strain evidence="2 3">HME9302</strain>
    </source>
</reference>
<sequence length="454" mass="45723">MTSLPDLLSSTPIKGAEISQKTAALAQEAGTSDDGVDFASLVEWSAIIDAPAPTATALPAATGKELPPGGETLPDLPVSLPKIAQPLAALAPAISAPEDDAPTKFDAETLPAAKTFPLPLLNRAPVVSGEIGEVAESAGQAGGPKATNAKGMPTDFRITSIDGFRQAAWQVVRTVDASGKQTTTHAADAPTPGGAAPAQPAQLTSPTLPTLAVAGMAVSGPLYAALKDMRGSVMDAATTPPKGASAPSAPVTVAAPETSVAAPAQVQPAPSVTLQPAPIASATSQPITQPAQAAPTHDFEGLVDRLAAARETAMGGRAQLAMNHTEFGPVSMRMEALGTAAGAAAGIMKVALASADPDFAPAAQHALAQAAQITTIAQPERVSAAEALRDAASQHGGTSTNDSQGRAQDRDGEAGRGTRQPTENVSASPDKAIDRHAPDIAIRQDEQADRALYL</sequence>
<accession>A0A369Q2Z0</accession>
<comment type="caution">
    <text evidence="2">The sequence shown here is derived from an EMBL/GenBank/DDBJ whole genome shotgun (WGS) entry which is preliminary data.</text>
</comment>
<proteinExistence type="predicted"/>
<protein>
    <submittedName>
        <fullName evidence="2">Uncharacterized protein</fullName>
    </submittedName>
</protein>
<evidence type="ECO:0000313" key="2">
    <source>
        <dbReference type="EMBL" id="RDC59134.1"/>
    </source>
</evidence>
<feature type="compositionally biased region" description="Basic and acidic residues" evidence="1">
    <location>
        <begin position="407"/>
        <end position="416"/>
    </location>
</feature>
<dbReference type="AlphaFoldDB" id="A0A369Q2Z0"/>
<feature type="region of interest" description="Disordered" evidence="1">
    <location>
        <begin position="179"/>
        <end position="203"/>
    </location>
</feature>
<dbReference type="Proteomes" id="UP000253727">
    <property type="component" value="Unassembled WGS sequence"/>
</dbReference>
<evidence type="ECO:0000256" key="1">
    <source>
        <dbReference type="SAM" id="MobiDB-lite"/>
    </source>
</evidence>
<evidence type="ECO:0000313" key="3">
    <source>
        <dbReference type="Proteomes" id="UP000253727"/>
    </source>
</evidence>
<dbReference type="OrthoDB" id="7511439at2"/>
<feature type="compositionally biased region" description="Polar residues" evidence="1">
    <location>
        <begin position="395"/>
        <end position="406"/>
    </location>
</feature>
<dbReference type="RefSeq" id="WP_115365547.1">
    <property type="nucleotide sequence ID" value="NZ_QBKA01000002.1"/>
</dbReference>
<name>A0A369Q2Z0_9SPHN</name>
<dbReference type="EMBL" id="QBKA01000002">
    <property type="protein sequence ID" value="RDC59134.1"/>
    <property type="molecule type" value="Genomic_DNA"/>
</dbReference>
<keyword evidence="3" id="KW-1185">Reference proteome</keyword>
<feature type="compositionally biased region" description="Low complexity" evidence="1">
    <location>
        <begin position="181"/>
        <end position="202"/>
    </location>
</feature>
<gene>
    <name evidence="2" type="ORF">HME9302_00319</name>
</gene>